<evidence type="ECO:0000313" key="9">
    <source>
        <dbReference type="Proteomes" id="UP001500466"/>
    </source>
</evidence>
<protein>
    <submittedName>
        <fullName evidence="8">SigE family RNA polymerase sigma factor</fullName>
    </submittedName>
</protein>
<evidence type="ECO:0000259" key="6">
    <source>
        <dbReference type="Pfam" id="PF04542"/>
    </source>
</evidence>
<proteinExistence type="inferred from homology"/>
<dbReference type="SUPFAM" id="SSF88659">
    <property type="entry name" value="Sigma3 and sigma4 domains of RNA polymerase sigma factors"/>
    <property type="match status" value="1"/>
</dbReference>
<sequence length="195" mass="22203">MRYWRRSRQAELDEDFREWATARQAHLRRSAYLLCRDWHLAEDLTQTTLAKLYSVWHRVRDSEKREAYARRTLYRSFIDETRRGYRREYVADQMPDVAAPAPDSDLRMALLDAVGHLPPRARAVVVLRFWEDQSVEATAAALGCTAGTVKSQTSRGLAALRQRLGADDEFAELLAAYSGPGRRTGGTTTRTGGAR</sequence>
<keyword evidence="4" id="KW-0238">DNA-binding</keyword>
<dbReference type="SUPFAM" id="SSF88946">
    <property type="entry name" value="Sigma2 domain of RNA polymerase sigma factors"/>
    <property type="match status" value="1"/>
</dbReference>
<dbReference type="NCBIfam" id="TIGR02937">
    <property type="entry name" value="sigma70-ECF"/>
    <property type="match status" value="1"/>
</dbReference>
<dbReference type="InterPro" id="IPR014325">
    <property type="entry name" value="RNA_pol_sigma-E_actinobac"/>
</dbReference>
<dbReference type="Proteomes" id="UP001500466">
    <property type="component" value="Unassembled WGS sequence"/>
</dbReference>
<keyword evidence="5" id="KW-0804">Transcription</keyword>
<dbReference type="InterPro" id="IPR013249">
    <property type="entry name" value="RNA_pol_sigma70_r4_t2"/>
</dbReference>
<comment type="similarity">
    <text evidence="1">Belongs to the sigma-70 factor family. ECF subfamily.</text>
</comment>
<evidence type="ECO:0000256" key="4">
    <source>
        <dbReference type="ARBA" id="ARBA00023125"/>
    </source>
</evidence>
<dbReference type="Gene3D" id="1.10.10.10">
    <property type="entry name" value="Winged helix-like DNA-binding domain superfamily/Winged helix DNA-binding domain"/>
    <property type="match status" value="1"/>
</dbReference>
<feature type="domain" description="RNA polymerase sigma-70 region 2" evidence="6">
    <location>
        <begin position="24"/>
        <end position="85"/>
    </location>
</feature>
<dbReference type="Pfam" id="PF04542">
    <property type="entry name" value="Sigma70_r2"/>
    <property type="match status" value="1"/>
</dbReference>
<evidence type="ECO:0000259" key="7">
    <source>
        <dbReference type="Pfam" id="PF08281"/>
    </source>
</evidence>
<feature type="domain" description="RNA polymerase sigma factor 70 region 4 type 2" evidence="7">
    <location>
        <begin position="107"/>
        <end position="160"/>
    </location>
</feature>
<keyword evidence="2" id="KW-0805">Transcription regulation</keyword>
<gene>
    <name evidence="8" type="ORF">GCM10023205_83920</name>
</gene>
<accession>A0ABP9IHW2</accession>
<evidence type="ECO:0000256" key="3">
    <source>
        <dbReference type="ARBA" id="ARBA00023082"/>
    </source>
</evidence>
<evidence type="ECO:0000313" key="8">
    <source>
        <dbReference type="EMBL" id="GAA4997640.1"/>
    </source>
</evidence>
<dbReference type="InterPro" id="IPR014284">
    <property type="entry name" value="RNA_pol_sigma-70_dom"/>
</dbReference>
<reference evidence="9" key="1">
    <citation type="journal article" date="2019" name="Int. J. Syst. Evol. Microbiol.">
        <title>The Global Catalogue of Microorganisms (GCM) 10K type strain sequencing project: providing services to taxonomists for standard genome sequencing and annotation.</title>
        <authorList>
            <consortium name="The Broad Institute Genomics Platform"/>
            <consortium name="The Broad Institute Genome Sequencing Center for Infectious Disease"/>
            <person name="Wu L."/>
            <person name="Ma J."/>
        </authorList>
    </citation>
    <scope>NUCLEOTIDE SEQUENCE [LARGE SCALE GENOMIC DNA]</scope>
    <source>
        <strain evidence="9">JCM 17986</strain>
    </source>
</reference>
<dbReference type="EMBL" id="BAABHS010000071">
    <property type="protein sequence ID" value="GAA4997640.1"/>
    <property type="molecule type" value="Genomic_DNA"/>
</dbReference>
<organism evidence="8 9">
    <name type="scientific">Yinghuangia aomiensis</name>
    <dbReference type="NCBI Taxonomy" id="676205"/>
    <lineage>
        <taxon>Bacteria</taxon>
        <taxon>Bacillati</taxon>
        <taxon>Actinomycetota</taxon>
        <taxon>Actinomycetes</taxon>
        <taxon>Kitasatosporales</taxon>
        <taxon>Streptomycetaceae</taxon>
        <taxon>Yinghuangia</taxon>
    </lineage>
</organism>
<dbReference type="Gene3D" id="1.10.1740.10">
    <property type="match status" value="1"/>
</dbReference>
<dbReference type="Pfam" id="PF08281">
    <property type="entry name" value="Sigma70_r4_2"/>
    <property type="match status" value="1"/>
</dbReference>
<dbReference type="InterPro" id="IPR013324">
    <property type="entry name" value="RNA_pol_sigma_r3/r4-like"/>
</dbReference>
<evidence type="ECO:0000256" key="2">
    <source>
        <dbReference type="ARBA" id="ARBA00023015"/>
    </source>
</evidence>
<dbReference type="PANTHER" id="PTHR43133">
    <property type="entry name" value="RNA POLYMERASE ECF-TYPE SIGMA FACTO"/>
    <property type="match status" value="1"/>
</dbReference>
<dbReference type="CDD" id="cd06171">
    <property type="entry name" value="Sigma70_r4"/>
    <property type="match status" value="1"/>
</dbReference>
<keyword evidence="3" id="KW-0731">Sigma factor</keyword>
<evidence type="ECO:0000256" key="1">
    <source>
        <dbReference type="ARBA" id="ARBA00010641"/>
    </source>
</evidence>
<name>A0ABP9IHW2_9ACTN</name>
<dbReference type="InterPro" id="IPR036388">
    <property type="entry name" value="WH-like_DNA-bd_sf"/>
</dbReference>
<dbReference type="PANTHER" id="PTHR43133:SF50">
    <property type="entry name" value="ECF RNA POLYMERASE SIGMA FACTOR SIGM"/>
    <property type="match status" value="1"/>
</dbReference>
<evidence type="ECO:0000256" key="5">
    <source>
        <dbReference type="ARBA" id="ARBA00023163"/>
    </source>
</evidence>
<dbReference type="NCBIfam" id="TIGR02983">
    <property type="entry name" value="SigE-fam_strep"/>
    <property type="match status" value="1"/>
</dbReference>
<keyword evidence="9" id="KW-1185">Reference proteome</keyword>
<dbReference type="InterPro" id="IPR013325">
    <property type="entry name" value="RNA_pol_sigma_r2"/>
</dbReference>
<dbReference type="InterPro" id="IPR039425">
    <property type="entry name" value="RNA_pol_sigma-70-like"/>
</dbReference>
<dbReference type="InterPro" id="IPR007627">
    <property type="entry name" value="RNA_pol_sigma70_r2"/>
</dbReference>
<dbReference type="RefSeq" id="WP_345681169.1">
    <property type="nucleotide sequence ID" value="NZ_BAABHS010000071.1"/>
</dbReference>
<comment type="caution">
    <text evidence="8">The sequence shown here is derived from an EMBL/GenBank/DDBJ whole genome shotgun (WGS) entry which is preliminary data.</text>
</comment>